<dbReference type="STRING" id="5722.A2F778"/>
<dbReference type="PANTHER" id="PTHR46832:SF1">
    <property type="entry name" value="5'-METHYLTHIOADENOSINE_S-ADENOSYLHOMOCYSTEINE NUCLEOSIDASE"/>
    <property type="match status" value="1"/>
</dbReference>
<sequence>MTTIAFLCALKEEEEAISKKFQETCEAKVEKISSYTFKVFTKGNVKIIITICGCGKVNASITATLTIVTYKPDYVINCGVAGGFDKQQKILDWVISTNFVYHDVDIECLGFKPGQLLGEPTEFDASAKLVNLIKELEKENKFPMNIFYGTIASGDQFVSTDDQVQRIQKKFPSVICVEMEGCAIAHACSKFNVPVLAIRALSDIAVSEHDNSVDFTRTCVVASERAANLAYLIVENFNAK</sequence>
<gene>
    <name evidence="7" type="ORF">TVAG_296300</name>
</gene>
<dbReference type="VEuPathDB" id="TrichDB:TVAGG3_0162090"/>
<dbReference type="UniPathway" id="UPA00904">
    <property type="reaction ID" value="UER00871"/>
</dbReference>
<name>A2F778_TRIV3</name>
<dbReference type="Gene3D" id="3.40.50.1580">
    <property type="entry name" value="Nucleoside phosphorylase domain"/>
    <property type="match status" value="1"/>
</dbReference>
<dbReference type="VEuPathDB" id="TrichDB:TVAG_296300"/>
<dbReference type="InParanoid" id="A2F778"/>
<reference evidence="7" key="2">
    <citation type="journal article" date="2007" name="Science">
        <title>Draft genome sequence of the sexually transmitted pathogen Trichomonas vaginalis.</title>
        <authorList>
            <person name="Carlton J.M."/>
            <person name="Hirt R.P."/>
            <person name="Silva J.C."/>
            <person name="Delcher A.L."/>
            <person name="Schatz M."/>
            <person name="Zhao Q."/>
            <person name="Wortman J.R."/>
            <person name="Bidwell S.L."/>
            <person name="Alsmark U.C.M."/>
            <person name="Besteiro S."/>
            <person name="Sicheritz-Ponten T."/>
            <person name="Noel C.J."/>
            <person name="Dacks J.B."/>
            <person name="Foster P.G."/>
            <person name="Simillion C."/>
            <person name="Van de Peer Y."/>
            <person name="Miranda-Saavedra D."/>
            <person name="Barton G.J."/>
            <person name="Westrop G.D."/>
            <person name="Mueller S."/>
            <person name="Dessi D."/>
            <person name="Fiori P.L."/>
            <person name="Ren Q."/>
            <person name="Paulsen I."/>
            <person name="Zhang H."/>
            <person name="Bastida-Corcuera F.D."/>
            <person name="Simoes-Barbosa A."/>
            <person name="Brown M.T."/>
            <person name="Hayes R.D."/>
            <person name="Mukherjee M."/>
            <person name="Okumura C.Y."/>
            <person name="Schneider R."/>
            <person name="Smith A.J."/>
            <person name="Vanacova S."/>
            <person name="Villalvazo M."/>
            <person name="Haas B.J."/>
            <person name="Pertea M."/>
            <person name="Feldblyum T.V."/>
            <person name="Utterback T.R."/>
            <person name="Shu C.L."/>
            <person name="Osoegawa K."/>
            <person name="de Jong P.J."/>
            <person name="Hrdy I."/>
            <person name="Horvathova L."/>
            <person name="Zubacova Z."/>
            <person name="Dolezal P."/>
            <person name="Malik S.B."/>
            <person name="Logsdon J.M. Jr."/>
            <person name="Henze K."/>
            <person name="Gupta A."/>
            <person name="Wang C.C."/>
            <person name="Dunne R.L."/>
            <person name="Upcroft J.A."/>
            <person name="Upcroft P."/>
            <person name="White O."/>
            <person name="Salzberg S.L."/>
            <person name="Tang P."/>
            <person name="Chiu C.-H."/>
            <person name="Lee Y.-S."/>
            <person name="Embley T.M."/>
            <person name="Coombs G.H."/>
            <person name="Mottram J.C."/>
            <person name="Tachezy J."/>
            <person name="Fraser-Liggett C.M."/>
            <person name="Johnson P.J."/>
        </authorList>
    </citation>
    <scope>NUCLEOTIDE SEQUENCE [LARGE SCALE GENOMIC DNA]</scope>
    <source>
        <strain evidence="7">G3</strain>
    </source>
</reference>
<dbReference type="GO" id="GO:0019284">
    <property type="term" value="P:L-methionine salvage from S-adenosylmethionine"/>
    <property type="evidence" value="ECO:0000318"/>
    <property type="project" value="GO_Central"/>
</dbReference>
<dbReference type="GO" id="GO:0008930">
    <property type="term" value="F:methylthioadenosine nucleosidase activity"/>
    <property type="evidence" value="ECO:0000318"/>
    <property type="project" value="GO_Central"/>
</dbReference>
<protein>
    <recommendedName>
        <fullName evidence="2">adenosylhomocysteine nucleosidase</fullName>
        <ecNumber evidence="2">3.2.2.9</ecNumber>
    </recommendedName>
</protein>
<evidence type="ECO:0000256" key="1">
    <source>
        <dbReference type="ARBA" id="ARBA00004945"/>
    </source>
</evidence>
<dbReference type="GO" id="GO:0009164">
    <property type="term" value="P:nucleoside catabolic process"/>
    <property type="evidence" value="ECO:0007669"/>
    <property type="project" value="InterPro"/>
</dbReference>
<dbReference type="Pfam" id="PF01048">
    <property type="entry name" value="PNP_UDP_1"/>
    <property type="match status" value="1"/>
</dbReference>
<dbReference type="NCBIfam" id="TIGR01704">
    <property type="entry name" value="MTA_SAH-Nsdase"/>
    <property type="match status" value="1"/>
</dbReference>
<dbReference type="SMR" id="A2F778"/>
<proteinExistence type="predicted"/>
<dbReference type="EC" id="3.2.2.9" evidence="2"/>
<dbReference type="AlphaFoldDB" id="A2F778"/>
<comment type="pathway">
    <text evidence="1">Amino-acid biosynthesis; L-methionine biosynthesis via salvage pathway; S-methyl-5-thio-alpha-D-ribose 1-phosphate from S-methyl-5'-thioadenosine (hydrolase route): step 1/2.</text>
</comment>
<dbReference type="RefSeq" id="XP_001312175.1">
    <property type="nucleotide sequence ID" value="XM_001312174.1"/>
</dbReference>
<feature type="domain" description="Nucleoside phosphorylase" evidence="6">
    <location>
        <begin position="3"/>
        <end position="231"/>
    </location>
</feature>
<dbReference type="PANTHER" id="PTHR46832">
    <property type="entry name" value="5'-METHYLTHIOADENOSINE/S-ADENOSYLHOMOCYSTEINE NUCLEOSIDASE"/>
    <property type="match status" value="1"/>
</dbReference>
<dbReference type="InterPro" id="IPR035994">
    <property type="entry name" value="Nucleoside_phosphorylase_sf"/>
</dbReference>
<dbReference type="InterPro" id="IPR000845">
    <property type="entry name" value="Nucleoside_phosphorylase_d"/>
</dbReference>
<reference evidence="7" key="1">
    <citation type="submission" date="2006-10" db="EMBL/GenBank/DDBJ databases">
        <authorList>
            <person name="Amadeo P."/>
            <person name="Zhao Q."/>
            <person name="Wortman J."/>
            <person name="Fraser-Liggett C."/>
            <person name="Carlton J."/>
        </authorList>
    </citation>
    <scope>NUCLEOTIDE SEQUENCE</scope>
    <source>
        <strain evidence="7">G3</strain>
    </source>
</reference>
<evidence type="ECO:0000256" key="3">
    <source>
        <dbReference type="ARBA" id="ARBA00022605"/>
    </source>
</evidence>
<dbReference type="SUPFAM" id="SSF53167">
    <property type="entry name" value="Purine and uridine phosphorylases"/>
    <property type="match status" value="1"/>
</dbReference>
<keyword evidence="3" id="KW-0028">Amino-acid biosynthesis</keyword>
<evidence type="ECO:0000256" key="4">
    <source>
        <dbReference type="ARBA" id="ARBA00022801"/>
    </source>
</evidence>
<keyword evidence="5" id="KW-0486">Methionine biosynthesis</keyword>
<evidence type="ECO:0000313" key="7">
    <source>
        <dbReference type="EMBL" id="EAX99245.1"/>
    </source>
</evidence>
<dbReference type="EMBL" id="DS113644">
    <property type="protein sequence ID" value="EAX99245.1"/>
    <property type="molecule type" value="Genomic_DNA"/>
</dbReference>
<accession>A2F778</accession>
<organism evidence="7 8">
    <name type="scientific">Trichomonas vaginalis (strain ATCC PRA-98 / G3)</name>
    <dbReference type="NCBI Taxonomy" id="412133"/>
    <lineage>
        <taxon>Eukaryota</taxon>
        <taxon>Metamonada</taxon>
        <taxon>Parabasalia</taxon>
        <taxon>Trichomonadida</taxon>
        <taxon>Trichomonadidae</taxon>
        <taxon>Trichomonas</taxon>
    </lineage>
</organism>
<evidence type="ECO:0000256" key="2">
    <source>
        <dbReference type="ARBA" id="ARBA00011974"/>
    </source>
</evidence>
<dbReference type="CDD" id="cd09008">
    <property type="entry name" value="MTAN"/>
    <property type="match status" value="1"/>
</dbReference>
<dbReference type="Proteomes" id="UP000001542">
    <property type="component" value="Unassembled WGS sequence"/>
</dbReference>
<dbReference type="GO" id="GO:0019509">
    <property type="term" value="P:L-methionine salvage from methylthioadenosine"/>
    <property type="evidence" value="ECO:0007669"/>
    <property type="project" value="UniProtKB-UniPathway"/>
</dbReference>
<keyword evidence="8" id="KW-1185">Reference proteome</keyword>
<dbReference type="InterPro" id="IPR010049">
    <property type="entry name" value="MTA_SAH_Nsdase"/>
</dbReference>
<dbReference type="NCBIfam" id="NF004079">
    <property type="entry name" value="PRK05584.1"/>
    <property type="match status" value="1"/>
</dbReference>
<dbReference type="OrthoDB" id="1891335at2759"/>
<evidence type="ECO:0000259" key="6">
    <source>
        <dbReference type="Pfam" id="PF01048"/>
    </source>
</evidence>
<dbReference type="GO" id="GO:0008782">
    <property type="term" value="F:adenosylhomocysteine nucleosidase activity"/>
    <property type="evidence" value="ECO:0000318"/>
    <property type="project" value="GO_Central"/>
</dbReference>
<evidence type="ECO:0000256" key="5">
    <source>
        <dbReference type="ARBA" id="ARBA00023167"/>
    </source>
</evidence>
<evidence type="ECO:0000313" key="8">
    <source>
        <dbReference type="Proteomes" id="UP000001542"/>
    </source>
</evidence>
<dbReference type="KEGG" id="tva:4757051"/>
<dbReference type="GO" id="GO:0005829">
    <property type="term" value="C:cytosol"/>
    <property type="evidence" value="ECO:0000318"/>
    <property type="project" value="GO_Central"/>
</dbReference>
<dbReference type="OMA" id="DQFVHSK"/>
<keyword evidence="4" id="KW-0378">Hydrolase</keyword>
<dbReference type="eggNOG" id="ENOG502S95B">
    <property type="taxonomic scope" value="Eukaryota"/>
</dbReference>